<sequence>MHLHLAPCDTADAATIVSLEFPDNDPSLQLQFGKTSPADIRADYEGPYTSLITTAQAGNTQEVYLKVLSDRNEMVAFAEWALPATDGLTQLV</sequence>
<protein>
    <submittedName>
        <fullName evidence="1">Uncharacterized protein</fullName>
    </submittedName>
</protein>
<reference evidence="1" key="1">
    <citation type="submission" date="2022-11" db="EMBL/GenBank/DDBJ databases">
        <title>Chromosomal genome sequence assembly and mating type (MAT) locus characterization of the leprose asexual lichenized fungus Lepraria neglecta (Nyl.) Erichsen.</title>
        <authorList>
            <person name="Allen J.L."/>
            <person name="Pfeffer B."/>
        </authorList>
    </citation>
    <scope>NUCLEOTIDE SEQUENCE</scope>
    <source>
        <strain evidence="1">Allen 5258</strain>
    </source>
</reference>
<gene>
    <name evidence="1" type="ORF">OEA41_005335</name>
</gene>
<accession>A0AAD9Z214</accession>
<comment type="caution">
    <text evidence="1">The sequence shown here is derived from an EMBL/GenBank/DDBJ whole genome shotgun (WGS) entry which is preliminary data.</text>
</comment>
<organism evidence="1 2">
    <name type="scientific">Lepraria neglecta</name>
    <dbReference type="NCBI Taxonomy" id="209136"/>
    <lineage>
        <taxon>Eukaryota</taxon>
        <taxon>Fungi</taxon>
        <taxon>Dikarya</taxon>
        <taxon>Ascomycota</taxon>
        <taxon>Pezizomycotina</taxon>
        <taxon>Lecanoromycetes</taxon>
        <taxon>OSLEUM clade</taxon>
        <taxon>Lecanoromycetidae</taxon>
        <taxon>Lecanorales</taxon>
        <taxon>Lecanorineae</taxon>
        <taxon>Stereocaulaceae</taxon>
        <taxon>Lepraria</taxon>
    </lineage>
</organism>
<dbReference type="EMBL" id="JASNWA010000010">
    <property type="protein sequence ID" value="KAK3168887.1"/>
    <property type="molecule type" value="Genomic_DNA"/>
</dbReference>
<evidence type="ECO:0000313" key="2">
    <source>
        <dbReference type="Proteomes" id="UP001276659"/>
    </source>
</evidence>
<keyword evidence="2" id="KW-1185">Reference proteome</keyword>
<proteinExistence type="predicted"/>
<evidence type="ECO:0000313" key="1">
    <source>
        <dbReference type="EMBL" id="KAK3168887.1"/>
    </source>
</evidence>
<name>A0AAD9Z214_9LECA</name>
<dbReference type="AlphaFoldDB" id="A0AAD9Z214"/>
<dbReference type="Proteomes" id="UP001276659">
    <property type="component" value="Unassembled WGS sequence"/>
</dbReference>